<keyword evidence="4" id="KW-0238">DNA-binding</keyword>
<proteinExistence type="predicted"/>
<dbReference type="InterPro" id="IPR058031">
    <property type="entry name" value="AAA_lid_NorR"/>
</dbReference>
<sequence length="462" mass="51660">MLNGRQILVMEDETLLRKSLCHYLESKGAEVFPAGNIEEARRIRESTELDYALLDINLPDGNGLDLLDKPGFSDNTRIVMMTADGGIRTAIEAMRRGASDYLSKPFDPEELPMVFSRIAREGARQRKEQFERDTHATPGKSLFTGARLRFIESQLDKILEADARLGSALPPVLIEGETGTGKSTLARWLHQHGPRKEAPLIEINCSALPESLVESELFGHERGAFTDARKERIGLFEAADGGTLFLDEIASLSLPIQAKVLTAIEDGHIRRVGGNAQRKIDVRLIAASLHSLDKLVREGSFREDLYHRLNLLHIRIPSLREFPDDIPALARHLLDDLKKRYRFPEATISTGGMQRLAAQPWPGNVRELIHEIERSLVFQNSGSLEFESLADPAGGNSPEIRLDTLKNPYWSLPETGFDFEAALKDLTKDVIEEALDQENGNVSAAARRLGVPRDFIRYRIDS</sequence>
<feature type="modified residue" description="4-aspartylphosphate" evidence="6">
    <location>
        <position position="55"/>
    </location>
</feature>
<evidence type="ECO:0000256" key="6">
    <source>
        <dbReference type="PROSITE-ProRule" id="PRU00169"/>
    </source>
</evidence>
<dbReference type="InterPro" id="IPR025944">
    <property type="entry name" value="Sigma_54_int_dom_CS"/>
</dbReference>
<dbReference type="Pfam" id="PF25601">
    <property type="entry name" value="AAA_lid_14"/>
    <property type="match status" value="1"/>
</dbReference>
<evidence type="ECO:0000256" key="2">
    <source>
        <dbReference type="ARBA" id="ARBA00022840"/>
    </source>
</evidence>
<keyword evidence="5" id="KW-0804">Transcription</keyword>
<dbReference type="InterPro" id="IPR009057">
    <property type="entry name" value="Homeodomain-like_sf"/>
</dbReference>
<comment type="caution">
    <text evidence="9">The sequence shown here is derived from an EMBL/GenBank/DDBJ whole genome shotgun (WGS) entry which is preliminary data.</text>
</comment>
<feature type="domain" description="Response regulatory" evidence="8">
    <location>
        <begin position="6"/>
        <end position="119"/>
    </location>
</feature>
<dbReference type="SUPFAM" id="SSF46689">
    <property type="entry name" value="Homeodomain-like"/>
    <property type="match status" value="1"/>
</dbReference>
<dbReference type="GO" id="GO:0000160">
    <property type="term" value="P:phosphorelay signal transduction system"/>
    <property type="evidence" value="ECO:0007669"/>
    <property type="project" value="InterPro"/>
</dbReference>
<keyword evidence="1" id="KW-0547">Nucleotide-binding</keyword>
<keyword evidence="6" id="KW-0597">Phosphoprotein</keyword>
<dbReference type="Pfam" id="PF02954">
    <property type="entry name" value="HTH_8"/>
    <property type="match status" value="1"/>
</dbReference>
<dbReference type="SMART" id="SM00382">
    <property type="entry name" value="AAA"/>
    <property type="match status" value="1"/>
</dbReference>
<evidence type="ECO:0000313" key="10">
    <source>
        <dbReference type="Proteomes" id="UP000478417"/>
    </source>
</evidence>
<dbReference type="PANTHER" id="PTHR32071">
    <property type="entry name" value="TRANSCRIPTIONAL REGULATORY PROTEIN"/>
    <property type="match status" value="1"/>
</dbReference>
<dbReference type="PROSITE" id="PS00688">
    <property type="entry name" value="SIGMA54_INTERACT_3"/>
    <property type="match status" value="1"/>
</dbReference>
<dbReference type="SUPFAM" id="SSF52540">
    <property type="entry name" value="P-loop containing nucleoside triphosphate hydrolases"/>
    <property type="match status" value="1"/>
</dbReference>
<dbReference type="Proteomes" id="UP000478417">
    <property type="component" value="Unassembled WGS sequence"/>
</dbReference>
<feature type="domain" description="Sigma-54 factor interaction" evidence="7">
    <location>
        <begin position="148"/>
        <end position="377"/>
    </location>
</feature>
<dbReference type="RefSeq" id="WP_163963582.1">
    <property type="nucleotide sequence ID" value="NZ_JAAGNX010000002.1"/>
</dbReference>
<dbReference type="InterPro" id="IPR011006">
    <property type="entry name" value="CheY-like_superfamily"/>
</dbReference>
<dbReference type="InterPro" id="IPR002197">
    <property type="entry name" value="HTH_Fis"/>
</dbReference>
<dbReference type="SMART" id="SM00448">
    <property type="entry name" value="REC"/>
    <property type="match status" value="1"/>
</dbReference>
<keyword evidence="2" id="KW-0067">ATP-binding</keyword>
<name>A0A6B2LZF1_9BACT</name>
<dbReference type="PROSITE" id="PS50045">
    <property type="entry name" value="SIGMA54_INTERACT_4"/>
    <property type="match status" value="1"/>
</dbReference>
<dbReference type="InterPro" id="IPR025662">
    <property type="entry name" value="Sigma_54_int_dom_ATP-bd_1"/>
</dbReference>
<dbReference type="InterPro" id="IPR001789">
    <property type="entry name" value="Sig_transdc_resp-reg_receiver"/>
</dbReference>
<dbReference type="Gene3D" id="3.40.50.2300">
    <property type="match status" value="1"/>
</dbReference>
<dbReference type="FunFam" id="3.40.50.300:FF:000006">
    <property type="entry name" value="DNA-binding transcriptional regulator NtrC"/>
    <property type="match status" value="1"/>
</dbReference>
<dbReference type="PROSITE" id="PS00676">
    <property type="entry name" value="SIGMA54_INTERACT_2"/>
    <property type="match status" value="1"/>
</dbReference>
<dbReference type="Gene3D" id="3.40.50.300">
    <property type="entry name" value="P-loop containing nucleotide triphosphate hydrolases"/>
    <property type="match status" value="1"/>
</dbReference>
<dbReference type="GO" id="GO:0043565">
    <property type="term" value="F:sequence-specific DNA binding"/>
    <property type="evidence" value="ECO:0007669"/>
    <property type="project" value="InterPro"/>
</dbReference>
<evidence type="ECO:0000259" key="7">
    <source>
        <dbReference type="PROSITE" id="PS50045"/>
    </source>
</evidence>
<dbReference type="PRINTS" id="PR01590">
    <property type="entry name" value="HTHFIS"/>
</dbReference>
<dbReference type="Gene3D" id="1.10.10.60">
    <property type="entry name" value="Homeodomain-like"/>
    <property type="match status" value="1"/>
</dbReference>
<organism evidence="9 10">
    <name type="scientific">Oceanipulchritudo coccoides</name>
    <dbReference type="NCBI Taxonomy" id="2706888"/>
    <lineage>
        <taxon>Bacteria</taxon>
        <taxon>Pseudomonadati</taxon>
        <taxon>Verrucomicrobiota</taxon>
        <taxon>Opitutia</taxon>
        <taxon>Puniceicoccales</taxon>
        <taxon>Oceanipulchritudinaceae</taxon>
        <taxon>Oceanipulchritudo</taxon>
    </lineage>
</organism>
<evidence type="ECO:0000256" key="1">
    <source>
        <dbReference type="ARBA" id="ARBA00022741"/>
    </source>
</evidence>
<dbReference type="InterPro" id="IPR027417">
    <property type="entry name" value="P-loop_NTPase"/>
</dbReference>
<evidence type="ECO:0000256" key="5">
    <source>
        <dbReference type="ARBA" id="ARBA00023163"/>
    </source>
</evidence>
<dbReference type="PROSITE" id="PS50110">
    <property type="entry name" value="RESPONSE_REGULATORY"/>
    <property type="match status" value="1"/>
</dbReference>
<dbReference type="PANTHER" id="PTHR32071:SF14">
    <property type="entry name" value="TRANSCRIPTIONAL REGULATORY PROTEIN RTCR"/>
    <property type="match status" value="1"/>
</dbReference>
<dbReference type="GO" id="GO:0006355">
    <property type="term" value="P:regulation of DNA-templated transcription"/>
    <property type="evidence" value="ECO:0007669"/>
    <property type="project" value="InterPro"/>
</dbReference>
<dbReference type="EMBL" id="JAAGNX010000002">
    <property type="protein sequence ID" value="NDV62038.1"/>
    <property type="molecule type" value="Genomic_DNA"/>
</dbReference>
<evidence type="ECO:0000256" key="3">
    <source>
        <dbReference type="ARBA" id="ARBA00023015"/>
    </source>
</evidence>
<evidence type="ECO:0000259" key="8">
    <source>
        <dbReference type="PROSITE" id="PS50110"/>
    </source>
</evidence>
<evidence type="ECO:0000313" key="9">
    <source>
        <dbReference type="EMBL" id="NDV62038.1"/>
    </source>
</evidence>
<accession>A0A6B2LZF1</accession>
<dbReference type="AlphaFoldDB" id="A0A6B2LZF1"/>
<dbReference type="SUPFAM" id="SSF52172">
    <property type="entry name" value="CheY-like"/>
    <property type="match status" value="1"/>
</dbReference>
<dbReference type="InterPro" id="IPR025943">
    <property type="entry name" value="Sigma_54_int_dom_ATP-bd_2"/>
</dbReference>
<dbReference type="GO" id="GO:0005524">
    <property type="term" value="F:ATP binding"/>
    <property type="evidence" value="ECO:0007669"/>
    <property type="project" value="UniProtKB-KW"/>
</dbReference>
<protein>
    <submittedName>
        <fullName evidence="9">Sigma-54-dependent Fis family transcriptional regulator</fullName>
    </submittedName>
</protein>
<reference evidence="9 10" key="1">
    <citation type="submission" date="2020-02" db="EMBL/GenBank/DDBJ databases">
        <title>Albibacoteraceae fam. nov., the first described family within the subdivision 4 Verrucomicrobia.</title>
        <authorList>
            <person name="Xi F."/>
        </authorList>
    </citation>
    <scope>NUCLEOTIDE SEQUENCE [LARGE SCALE GENOMIC DNA]</scope>
    <source>
        <strain evidence="9 10">CK1056</strain>
    </source>
</reference>
<dbReference type="PROSITE" id="PS00675">
    <property type="entry name" value="SIGMA54_INTERACT_1"/>
    <property type="match status" value="1"/>
</dbReference>
<keyword evidence="10" id="KW-1185">Reference proteome</keyword>
<keyword evidence="3" id="KW-0805">Transcription regulation</keyword>
<dbReference type="InterPro" id="IPR002078">
    <property type="entry name" value="Sigma_54_int"/>
</dbReference>
<evidence type="ECO:0000256" key="4">
    <source>
        <dbReference type="ARBA" id="ARBA00023125"/>
    </source>
</evidence>
<dbReference type="Gene3D" id="1.10.8.60">
    <property type="match status" value="1"/>
</dbReference>
<dbReference type="InterPro" id="IPR003593">
    <property type="entry name" value="AAA+_ATPase"/>
</dbReference>
<dbReference type="CDD" id="cd00009">
    <property type="entry name" value="AAA"/>
    <property type="match status" value="1"/>
</dbReference>
<dbReference type="Pfam" id="PF00072">
    <property type="entry name" value="Response_reg"/>
    <property type="match status" value="1"/>
</dbReference>
<gene>
    <name evidence="9" type="ORF">G0Q06_06230</name>
</gene>
<dbReference type="Pfam" id="PF00158">
    <property type="entry name" value="Sigma54_activat"/>
    <property type="match status" value="1"/>
</dbReference>